<proteinExistence type="predicted"/>
<dbReference type="EMBL" id="JACGCI010000036">
    <property type="protein sequence ID" value="KAF6754004.1"/>
    <property type="molecule type" value="Genomic_DNA"/>
</dbReference>
<dbReference type="OrthoDB" id="3054083at2759"/>
<evidence type="ECO:0000313" key="1">
    <source>
        <dbReference type="EMBL" id="KAF6754004.1"/>
    </source>
</evidence>
<name>A0A8H6HWV5_9AGAR</name>
<dbReference type="Proteomes" id="UP000521943">
    <property type="component" value="Unassembled WGS sequence"/>
</dbReference>
<sequence>MHHYERNGEHEIKDEDVELLVAGAKSVARHQRWPLVKCAFFGTNCTKPFIVPAAIQVSSAASGRAIDVEFRSYLNVASHPGSLVQNLDLFMIEVKRYPANTMVESPWRYTIFTSRNYRDEDNKLIQTLYGGQDLAIHGSVLVAKTDHMGAIQPVFESDMGQIETMLVETLITRYRALSAVPGPPNAADILINEF</sequence>
<accession>A0A8H6HWV5</accession>
<protein>
    <submittedName>
        <fullName evidence="1">Uncharacterized protein</fullName>
    </submittedName>
</protein>
<dbReference type="AlphaFoldDB" id="A0A8H6HWV5"/>
<gene>
    <name evidence="1" type="ORF">DFP72DRAFT_1068856</name>
</gene>
<evidence type="ECO:0000313" key="2">
    <source>
        <dbReference type="Proteomes" id="UP000521943"/>
    </source>
</evidence>
<keyword evidence="2" id="KW-1185">Reference proteome</keyword>
<comment type="caution">
    <text evidence="1">The sequence shown here is derived from an EMBL/GenBank/DDBJ whole genome shotgun (WGS) entry which is preliminary data.</text>
</comment>
<reference evidence="1 2" key="1">
    <citation type="submission" date="2020-07" db="EMBL/GenBank/DDBJ databases">
        <title>Comparative genomics of pyrophilous fungi reveals a link between fire events and developmental genes.</title>
        <authorList>
            <consortium name="DOE Joint Genome Institute"/>
            <person name="Steindorff A.S."/>
            <person name="Carver A."/>
            <person name="Calhoun S."/>
            <person name="Stillman K."/>
            <person name="Liu H."/>
            <person name="Lipzen A."/>
            <person name="Pangilinan J."/>
            <person name="Labutti K."/>
            <person name="Bruns T.D."/>
            <person name="Grigoriev I.V."/>
        </authorList>
    </citation>
    <scope>NUCLEOTIDE SEQUENCE [LARGE SCALE GENOMIC DNA]</scope>
    <source>
        <strain evidence="1 2">CBS 144469</strain>
    </source>
</reference>
<organism evidence="1 2">
    <name type="scientific">Ephemerocybe angulata</name>
    <dbReference type="NCBI Taxonomy" id="980116"/>
    <lineage>
        <taxon>Eukaryota</taxon>
        <taxon>Fungi</taxon>
        <taxon>Dikarya</taxon>
        <taxon>Basidiomycota</taxon>
        <taxon>Agaricomycotina</taxon>
        <taxon>Agaricomycetes</taxon>
        <taxon>Agaricomycetidae</taxon>
        <taxon>Agaricales</taxon>
        <taxon>Agaricineae</taxon>
        <taxon>Psathyrellaceae</taxon>
        <taxon>Ephemerocybe</taxon>
    </lineage>
</organism>